<feature type="compositionally biased region" description="Basic and acidic residues" evidence="1">
    <location>
        <begin position="21"/>
        <end position="41"/>
    </location>
</feature>
<feature type="region of interest" description="Disordered" evidence="1">
    <location>
        <begin position="17"/>
        <end position="41"/>
    </location>
</feature>
<protein>
    <submittedName>
        <fullName evidence="4">tRNA-binding domain-containing protein</fullName>
    </submittedName>
</protein>
<name>A0A183I6V4_9BILA</name>
<dbReference type="EMBL" id="UZAJ01042193">
    <property type="protein sequence ID" value="VDP22008.1"/>
    <property type="molecule type" value="Genomic_DNA"/>
</dbReference>
<sequence>MNLTTVEFCVLLKKKPKKAKEKFETDKSKEEKKAKQDKIIKKNETNIEPKLLVENHEKGQKEVQKIESGNRLMTIDVAKVDTTVAEKMRPGQKYILHVNNEK</sequence>
<keyword evidence="3" id="KW-1185">Reference proteome</keyword>
<proteinExistence type="predicted"/>
<evidence type="ECO:0000313" key="4">
    <source>
        <dbReference type="WBParaSite" id="OFLC_0001547701-mRNA-1"/>
    </source>
</evidence>
<reference evidence="2 3" key="2">
    <citation type="submission" date="2018-11" db="EMBL/GenBank/DDBJ databases">
        <authorList>
            <consortium name="Pathogen Informatics"/>
        </authorList>
    </citation>
    <scope>NUCLEOTIDE SEQUENCE [LARGE SCALE GENOMIC DNA]</scope>
</reference>
<gene>
    <name evidence="2" type="ORF">OFLC_LOCUS15466</name>
</gene>
<organism evidence="4">
    <name type="scientific">Onchocerca flexuosa</name>
    <dbReference type="NCBI Taxonomy" id="387005"/>
    <lineage>
        <taxon>Eukaryota</taxon>
        <taxon>Metazoa</taxon>
        <taxon>Ecdysozoa</taxon>
        <taxon>Nematoda</taxon>
        <taxon>Chromadorea</taxon>
        <taxon>Rhabditida</taxon>
        <taxon>Spirurina</taxon>
        <taxon>Spiruromorpha</taxon>
        <taxon>Filarioidea</taxon>
        <taxon>Onchocercidae</taxon>
        <taxon>Onchocerca</taxon>
    </lineage>
</organism>
<reference evidence="4" key="1">
    <citation type="submission" date="2016-06" db="UniProtKB">
        <authorList>
            <consortium name="WormBaseParasite"/>
        </authorList>
    </citation>
    <scope>IDENTIFICATION</scope>
</reference>
<evidence type="ECO:0000313" key="2">
    <source>
        <dbReference type="EMBL" id="VDP22008.1"/>
    </source>
</evidence>
<evidence type="ECO:0000313" key="3">
    <source>
        <dbReference type="Proteomes" id="UP000267606"/>
    </source>
</evidence>
<dbReference type="AlphaFoldDB" id="A0A183I6V4"/>
<evidence type="ECO:0000256" key="1">
    <source>
        <dbReference type="SAM" id="MobiDB-lite"/>
    </source>
</evidence>
<accession>A0A183I6V4</accession>
<dbReference type="Proteomes" id="UP000267606">
    <property type="component" value="Unassembled WGS sequence"/>
</dbReference>
<dbReference type="WBParaSite" id="OFLC_0001547701-mRNA-1">
    <property type="protein sequence ID" value="OFLC_0001547701-mRNA-1"/>
    <property type="gene ID" value="OFLC_0001547701"/>
</dbReference>